<gene>
    <name evidence="9" type="ORF">SAMN04488002_3725</name>
</gene>
<dbReference type="GO" id="GO:0015031">
    <property type="term" value="P:protein transport"/>
    <property type="evidence" value="ECO:0007669"/>
    <property type="project" value="UniProtKB-KW"/>
</dbReference>
<dbReference type="GO" id="GO:0005886">
    <property type="term" value="C:plasma membrane"/>
    <property type="evidence" value="ECO:0007669"/>
    <property type="project" value="UniProtKB-SubCell"/>
</dbReference>
<name>A0A1I6IE04_9RHOB</name>
<dbReference type="OrthoDB" id="7860253at2"/>
<sequence length="141" mass="15649">MTPEKRNTLPKATRKLPLDFSLTTVNIVLLLIFFFLVSGSLVETEELSVDLAETSDLPLDRLPRPLLLMDVDDKLQLNGDAVSPDTLLATLTPLLNETTPRLHILADRDVPAGALVSLIQRPDLRGIEIKLVTLRQFKPDS</sequence>
<dbReference type="Proteomes" id="UP000199658">
    <property type="component" value="Unassembled WGS sequence"/>
</dbReference>
<evidence type="ECO:0000256" key="4">
    <source>
        <dbReference type="ARBA" id="ARBA00022692"/>
    </source>
</evidence>
<dbReference type="STRING" id="670154.SAMN04488002_3725"/>
<keyword evidence="6 8" id="KW-0472">Membrane</keyword>
<dbReference type="EMBL" id="FOYO01000003">
    <property type="protein sequence ID" value="SFR64926.1"/>
    <property type="molecule type" value="Genomic_DNA"/>
</dbReference>
<comment type="subcellular location">
    <subcellularLocation>
        <location evidence="1">Cell membrane</location>
        <topology evidence="1">Single-pass membrane protein</topology>
    </subcellularLocation>
    <subcellularLocation>
        <location evidence="7">Cell membrane</location>
        <topology evidence="7">Single-pass type II membrane protein</topology>
    </subcellularLocation>
</comment>
<dbReference type="AlphaFoldDB" id="A0A1I6IE04"/>
<keyword evidence="5 8" id="KW-1133">Transmembrane helix</keyword>
<evidence type="ECO:0000313" key="10">
    <source>
        <dbReference type="Proteomes" id="UP000199658"/>
    </source>
</evidence>
<reference evidence="10" key="1">
    <citation type="submission" date="2016-10" db="EMBL/GenBank/DDBJ databases">
        <authorList>
            <person name="Varghese N."/>
            <person name="Submissions S."/>
        </authorList>
    </citation>
    <scope>NUCLEOTIDE SEQUENCE [LARGE SCALE GENOMIC DNA]</scope>
    <source>
        <strain evidence="10">DSM 26921</strain>
    </source>
</reference>
<proteinExistence type="inferred from homology"/>
<evidence type="ECO:0000256" key="5">
    <source>
        <dbReference type="ARBA" id="ARBA00022989"/>
    </source>
</evidence>
<organism evidence="9 10">
    <name type="scientific">Litoreibacter janthinus</name>
    <dbReference type="NCBI Taxonomy" id="670154"/>
    <lineage>
        <taxon>Bacteria</taxon>
        <taxon>Pseudomonadati</taxon>
        <taxon>Pseudomonadota</taxon>
        <taxon>Alphaproteobacteria</taxon>
        <taxon>Rhodobacterales</taxon>
        <taxon>Roseobacteraceae</taxon>
        <taxon>Litoreibacter</taxon>
    </lineage>
</organism>
<keyword evidence="7" id="KW-0653">Protein transport</keyword>
<dbReference type="Pfam" id="PF02472">
    <property type="entry name" value="ExbD"/>
    <property type="match status" value="1"/>
</dbReference>
<accession>A0A1I6IE04</accession>
<evidence type="ECO:0000313" key="9">
    <source>
        <dbReference type="EMBL" id="SFR64926.1"/>
    </source>
</evidence>
<evidence type="ECO:0000256" key="7">
    <source>
        <dbReference type="RuleBase" id="RU003879"/>
    </source>
</evidence>
<evidence type="ECO:0000256" key="3">
    <source>
        <dbReference type="ARBA" id="ARBA00022475"/>
    </source>
</evidence>
<feature type="transmembrane region" description="Helical" evidence="8">
    <location>
        <begin position="20"/>
        <end position="42"/>
    </location>
</feature>
<dbReference type="GO" id="GO:0022857">
    <property type="term" value="F:transmembrane transporter activity"/>
    <property type="evidence" value="ECO:0007669"/>
    <property type="project" value="InterPro"/>
</dbReference>
<protein>
    <submittedName>
        <fullName evidence="9">Biopolymer transport protein ExbD</fullName>
    </submittedName>
</protein>
<evidence type="ECO:0000256" key="1">
    <source>
        <dbReference type="ARBA" id="ARBA00004162"/>
    </source>
</evidence>
<dbReference type="RefSeq" id="WP_090220627.1">
    <property type="nucleotide sequence ID" value="NZ_FOYO01000003.1"/>
</dbReference>
<dbReference type="InterPro" id="IPR003400">
    <property type="entry name" value="ExbD"/>
</dbReference>
<keyword evidence="7" id="KW-0813">Transport</keyword>
<evidence type="ECO:0000256" key="6">
    <source>
        <dbReference type="ARBA" id="ARBA00023136"/>
    </source>
</evidence>
<comment type="similarity">
    <text evidence="2 7">Belongs to the ExbD/TolR family.</text>
</comment>
<keyword evidence="10" id="KW-1185">Reference proteome</keyword>
<evidence type="ECO:0000256" key="2">
    <source>
        <dbReference type="ARBA" id="ARBA00005811"/>
    </source>
</evidence>
<keyword evidence="3" id="KW-1003">Cell membrane</keyword>
<evidence type="ECO:0000256" key="8">
    <source>
        <dbReference type="SAM" id="Phobius"/>
    </source>
</evidence>
<keyword evidence="4 7" id="KW-0812">Transmembrane</keyword>